<dbReference type="InterPro" id="IPR049503">
    <property type="entry name" value="AbiJ_NTD4"/>
</dbReference>
<dbReference type="Proteomes" id="UP000185622">
    <property type="component" value="Chromosome"/>
</dbReference>
<dbReference type="EMBL" id="CP019437">
    <property type="protein sequence ID" value="AQS47065.1"/>
    <property type="molecule type" value="Genomic_DNA"/>
</dbReference>
<gene>
    <name evidence="3" type="ORF">BMG03_04075</name>
</gene>
<protein>
    <recommendedName>
        <fullName evidence="5">Abortive infection protein-like C-terminal domain-containing protein</fullName>
    </recommendedName>
</protein>
<feature type="domain" description="DUF7014" evidence="2">
    <location>
        <begin position="169"/>
        <end position="302"/>
    </location>
</feature>
<name>A0ABM6IEG8_9RHOB</name>
<dbReference type="InterPro" id="IPR054280">
    <property type="entry name" value="DUF7014"/>
</dbReference>
<evidence type="ECO:0000313" key="3">
    <source>
        <dbReference type="EMBL" id="AQS47065.1"/>
    </source>
</evidence>
<organism evidence="3 4">
    <name type="scientific">Thioclava nitratireducens</name>
    <dbReference type="NCBI Taxonomy" id="1915078"/>
    <lineage>
        <taxon>Bacteria</taxon>
        <taxon>Pseudomonadati</taxon>
        <taxon>Pseudomonadota</taxon>
        <taxon>Alphaproteobacteria</taxon>
        <taxon>Rhodobacterales</taxon>
        <taxon>Paracoccaceae</taxon>
        <taxon>Thioclava</taxon>
    </lineage>
</organism>
<dbReference type="Pfam" id="PF22809">
    <property type="entry name" value="DUF7014"/>
    <property type="match status" value="1"/>
</dbReference>
<accession>A0ABM6IEG8</accession>
<evidence type="ECO:0000259" key="2">
    <source>
        <dbReference type="Pfam" id="PF22809"/>
    </source>
</evidence>
<feature type="domain" description="HEPN AbiJ-N-terminal" evidence="1">
    <location>
        <begin position="6"/>
        <end position="165"/>
    </location>
</feature>
<dbReference type="NCBIfam" id="NF046078">
    <property type="entry name" value="STM4504_CBY0614"/>
    <property type="match status" value="1"/>
</dbReference>
<dbReference type="Pfam" id="PF18863">
    <property type="entry name" value="AbiJ_NTD4"/>
    <property type="match status" value="1"/>
</dbReference>
<proteinExistence type="predicted"/>
<sequence length="305" mass="34483">MAIVNLYSKRKRAKNRPADDVFSYDEASDTLRTQILQMFEEAAENYDPYRSRTDTFAIDPDLLANLVKALRREYGLRKLTPRVYDGEYLLELVQFISECDTDEFLDCVELFCRIVSNDKSVNSAVKEDLIAEVNHRLREAGLGYEYDKEIVRIDSKLVHGSVVKPVIHLLSSDPFFAGAESEFFSAFSHFKDGKHKEAIADALKSFESTMKSILTKRKWQFGPNDTASKLLQACFNHGLVPTYLQTQFTSLKSLLESGVPTVRNKTSGHGQGVSVQNPDEHLTSFALYMTAINIKFLIECDAALP</sequence>
<dbReference type="RefSeq" id="WP_075775982.1">
    <property type="nucleotide sequence ID" value="NZ_CP019437.1"/>
</dbReference>
<evidence type="ECO:0000259" key="1">
    <source>
        <dbReference type="Pfam" id="PF18863"/>
    </source>
</evidence>
<keyword evidence="4" id="KW-1185">Reference proteome</keyword>
<evidence type="ECO:0008006" key="5">
    <source>
        <dbReference type="Google" id="ProtNLM"/>
    </source>
</evidence>
<evidence type="ECO:0000313" key="4">
    <source>
        <dbReference type="Proteomes" id="UP000185622"/>
    </source>
</evidence>
<reference evidence="3 4" key="1">
    <citation type="submission" date="2017-01" db="EMBL/GenBank/DDBJ databases">
        <title>The complete genome sequence of a sulfur-oxidizing marine bacterium Thioclava sp. 25B10_4T.</title>
        <authorList>
            <person name="Liu Y."/>
            <person name="Lai Q."/>
            <person name="Shao Z."/>
        </authorList>
    </citation>
    <scope>NUCLEOTIDE SEQUENCE [LARGE SCALE GENOMIC DNA]</scope>
    <source>
        <strain evidence="3 4">25B10_4</strain>
    </source>
</reference>